<proteinExistence type="predicted"/>
<dbReference type="Gene3D" id="1.10.1660.10">
    <property type="match status" value="1"/>
</dbReference>
<dbReference type="Pfam" id="PF13411">
    <property type="entry name" value="MerR_1"/>
    <property type="match status" value="1"/>
</dbReference>
<dbReference type="EMBL" id="VCQV01000018">
    <property type="protein sequence ID" value="TWP35553.1"/>
    <property type="molecule type" value="Genomic_DNA"/>
</dbReference>
<organism evidence="3 4">
    <name type="scientific">Leekyejoonella antrihumi</name>
    <dbReference type="NCBI Taxonomy" id="1660198"/>
    <lineage>
        <taxon>Bacteria</taxon>
        <taxon>Bacillati</taxon>
        <taxon>Actinomycetota</taxon>
        <taxon>Actinomycetes</taxon>
        <taxon>Micrococcales</taxon>
        <taxon>Dermacoccaceae</taxon>
        <taxon>Leekyejoonella</taxon>
    </lineage>
</organism>
<gene>
    <name evidence="3" type="ORF">FGL98_13290</name>
</gene>
<evidence type="ECO:0000313" key="3">
    <source>
        <dbReference type="EMBL" id="TWP35553.1"/>
    </source>
</evidence>
<dbReference type="Gene3D" id="1.10.1240.10">
    <property type="entry name" value="Methionine synthase domain"/>
    <property type="match status" value="1"/>
</dbReference>
<evidence type="ECO:0000259" key="2">
    <source>
        <dbReference type="PROSITE" id="PS50937"/>
    </source>
</evidence>
<feature type="domain" description="HTH merR-type" evidence="2">
    <location>
        <begin position="32"/>
        <end position="102"/>
    </location>
</feature>
<dbReference type="InterPro" id="IPR009061">
    <property type="entry name" value="DNA-bd_dom_put_sf"/>
</dbReference>
<dbReference type="GO" id="GO:0046872">
    <property type="term" value="F:metal ion binding"/>
    <property type="evidence" value="ECO:0007669"/>
    <property type="project" value="InterPro"/>
</dbReference>
<reference evidence="3 4" key="1">
    <citation type="submission" date="2019-05" db="EMBL/GenBank/DDBJ databases">
        <authorList>
            <person name="Lee S.D."/>
        </authorList>
    </citation>
    <scope>NUCLEOTIDE SEQUENCE [LARGE SCALE GENOMIC DNA]</scope>
    <source>
        <strain evidence="3 4">C5-26</strain>
    </source>
</reference>
<dbReference type="PROSITE" id="PS50937">
    <property type="entry name" value="HTH_MERR_2"/>
    <property type="match status" value="1"/>
</dbReference>
<dbReference type="PROSITE" id="PS00552">
    <property type="entry name" value="HTH_MERR_1"/>
    <property type="match status" value="1"/>
</dbReference>
<dbReference type="SUPFAM" id="SSF52242">
    <property type="entry name" value="Cobalamin (vitamin B12)-binding domain"/>
    <property type="match status" value="1"/>
</dbReference>
<evidence type="ECO:0000256" key="1">
    <source>
        <dbReference type="ARBA" id="ARBA00023125"/>
    </source>
</evidence>
<dbReference type="PANTHER" id="PTHR30204">
    <property type="entry name" value="REDOX-CYCLING DRUG-SENSING TRANSCRIPTIONAL ACTIVATOR SOXR"/>
    <property type="match status" value="1"/>
</dbReference>
<dbReference type="GO" id="GO:0031419">
    <property type="term" value="F:cobalamin binding"/>
    <property type="evidence" value="ECO:0007669"/>
    <property type="project" value="InterPro"/>
</dbReference>
<dbReference type="InterPro" id="IPR036724">
    <property type="entry name" value="Cobalamin-bd_sf"/>
</dbReference>
<dbReference type="InterPro" id="IPR047057">
    <property type="entry name" value="MerR_fam"/>
</dbReference>
<dbReference type="GO" id="GO:0003700">
    <property type="term" value="F:DNA-binding transcription factor activity"/>
    <property type="evidence" value="ECO:0007669"/>
    <property type="project" value="InterPro"/>
</dbReference>
<protein>
    <submittedName>
        <fullName evidence="3">Cobalamin B12-binding domain-containing protein</fullName>
    </submittedName>
</protein>
<dbReference type="InterPro" id="IPR000551">
    <property type="entry name" value="MerR-type_HTH_dom"/>
</dbReference>
<keyword evidence="4" id="KW-1185">Reference proteome</keyword>
<dbReference type="SUPFAM" id="SSF46955">
    <property type="entry name" value="Putative DNA-binding domain"/>
    <property type="match status" value="1"/>
</dbReference>
<dbReference type="Gene3D" id="3.40.50.280">
    <property type="entry name" value="Cobalamin-binding domain"/>
    <property type="match status" value="1"/>
</dbReference>
<dbReference type="InterPro" id="IPR003759">
    <property type="entry name" value="Cbl-bd_cap"/>
</dbReference>
<dbReference type="PANTHER" id="PTHR30204:SF93">
    <property type="entry name" value="HTH MERR-TYPE DOMAIN-CONTAINING PROTEIN"/>
    <property type="match status" value="1"/>
</dbReference>
<sequence length="338" mass="35836">MSQTLDTQIHCVKGLSKVTVLLGSGSMESTTALRIGELSRRVGVNAHTLRAWESRYGLLRPTRTASGYRLYGPIDERRILAVLKARQEGVSVSVAVRRVLQDERSSLVEPTVLPVGPDGASSGHPIGVHAAYIQALQRAADRFDDAAAHAALDEAFATLALGDVVDDVILPFLQQLGRQWADGTGTVACEHFASQLVRRRLSALTLAWGSARGPAAVLACPSGEQHDIALLCFGLLLGRQDWRIHYLGADTPASDVQEVVDRVAPAVVVLAGTREEALAVALDNIGGVSVCIAGAGATGELAAASGAMLLSTRQQDAVAQLAQVLRRPAVGMRHRLER</sequence>
<dbReference type="AlphaFoldDB" id="A0A563DZZ2"/>
<dbReference type="Pfam" id="PF02607">
    <property type="entry name" value="B12-binding_2"/>
    <property type="match status" value="1"/>
</dbReference>
<dbReference type="Proteomes" id="UP000320244">
    <property type="component" value="Unassembled WGS sequence"/>
</dbReference>
<keyword evidence="1" id="KW-0238">DNA-binding</keyword>
<dbReference type="GO" id="GO:0003677">
    <property type="term" value="F:DNA binding"/>
    <property type="evidence" value="ECO:0007669"/>
    <property type="project" value="UniProtKB-KW"/>
</dbReference>
<reference evidence="3 4" key="2">
    <citation type="submission" date="2019-08" db="EMBL/GenBank/DDBJ databases">
        <title>Jejuicoccus antrihumi gen. nov., sp. nov., a new member of the family Dermacoccaceae isolated from a cave.</title>
        <authorList>
            <person name="Schumann P."/>
            <person name="Kim I.S."/>
        </authorList>
    </citation>
    <scope>NUCLEOTIDE SEQUENCE [LARGE SCALE GENOMIC DNA]</scope>
    <source>
        <strain evidence="3 4">C5-26</strain>
    </source>
</reference>
<accession>A0A563DZZ2</accession>
<evidence type="ECO:0000313" key="4">
    <source>
        <dbReference type="Proteomes" id="UP000320244"/>
    </source>
</evidence>
<name>A0A563DZZ2_9MICO</name>
<dbReference type="OrthoDB" id="9800334at2"/>
<dbReference type="SMART" id="SM00422">
    <property type="entry name" value="HTH_MERR"/>
    <property type="match status" value="1"/>
</dbReference>
<comment type="caution">
    <text evidence="3">The sequence shown here is derived from an EMBL/GenBank/DDBJ whole genome shotgun (WGS) entry which is preliminary data.</text>
</comment>
<dbReference type="InterPro" id="IPR036594">
    <property type="entry name" value="Meth_synthase_dom"/>
</dbReference>